<dbReference type="STRING" id="1469144.LI90_3044"/>
<comment type="caution">
    <text evidence="2">The sequence shown here is derived from an EMBL/GenBank/DDBJ whole genome shotgun (WGS) entry which is preliminary data.</text>
</comment>
<feature type="compositionally biased region" description="Basic and acidic residues" evidence="1">
    <location>
        <begin position="400"/>
        <end position="410"/>
    </location>
</feature>
<proteinExistence type="predicted"/>
<protein>
    <submittedName>
        <fullName evidence="2">Putative membrane protein</fullName>
    </submittedName>
</protein>
<dbReference type="Proteomes" id="UP000070188">
    <property type="component" value="Unassembled WGS sequence"/>
</dbReference>
<evidence type="ECO:0000256" key="1">
    <source>
        <dbReference type="SAM" id="MobiDB-lite"/>
    </source>
</evidence>
<evidence type="ECO:0000313" key="2">
    <source>
        <dbReference type="EMBL" id="KWX02008.1"/>
    </source>
</evidence>
<gene>
    <name evidence="2" type="ORF">LI90_3044</name>
</gene>
<feature type="region of interest" description="Disordered" evidence="1">
    <location>
        <begin position="389"/>
        <end position="420"/>
    </location>
</feature>
<accession>A0A132MVR2</accession>
<organism evidence="2 3">
    <name type="scientific">Carbonactinospora thermoautotrophica</name>
    <dbReference type="NCBI Taxonomy" id="1469144"/>
    <lineage>
        <taxon>Bacteria</taxon>
        <taxon>Bacillati</taxon>
        <taxon>Actinomycetota</taxon>
        <taxon>Actinomycetes</taxon>
        <taxon>Kitasatosporales</taxon>
        <taxon>Carbonactinosporaceae</taxon>
        <taxon>Carbonactinospora</taxon>
    </lineage>
</organism>
<name>A0A132MVR2_9ACTN</name>
<evidence type="ECO:0000313" key="3">
    <source>
        <dbReference type="Proteomes" id="UP000070188"/>
    </source>
</evidence>
<dbReference type="PATRIC" id="fig|1469144.10.peg.3285"/>
<keyword evidence="3" id="KW-1185">Reference proteome</keyword>
<feature type="region of interest" description="Disordered" evidence="1">
    <location>
        <begin position="1"/>
        <end position="153"/>
    </location>
</feature>
<sequence length="420" mass="44429">MDPQVYQPGPASPDEAFLAAQPRGWPGSDPALRGTDSEAGLPEQGVTGRPAGEDWARPGPAGRPGGWPAPDAQGGSGEWPADRPAEPPGPTPWLAAPPGLPEAGLPTARWEEPEPRQGYRAAGGSRRNRRRGPARRPAPGEPRGRRGRPKPKGFVKTTLVLVVALGTVLGLYQFQDRDSSGTAAVVDEVDPAAPFAGSPAESWAAGPAGIRVAEPRQAGSFSAQQVRTALDTAKKLLVAANLDPATLRGEYPAGYVKLLNPLQRAEFEQALKNPSGGTSPTAWVTRFNPSKSRLHGKTVKVQGEITYQAVKTTQLRVHADVMFVYPVRTGVGQGAVVTRIVVRRIVDLDFYLGRDLPLTVASPERMWSSFAGAACHGADGYIEPVLSSTDQGGGGVAARDPYDRSVRSDQQEGCGRVRGT</sequence>
<reference evidence="3" key="1">
    <citation type="submission" date="2015-04" db="EMBL/GenBank/DDBJ databases">
        <title>Physiological reanalysis, assessment of diazotrophy, and genome sequences of multiple isolates of Streptomyces thermoautotrophicus.</title>
        <authorList>
            <person name="MacKellar D.C."/>
            <person name="Lieber L."/>
            <person name="Norman J."/>
            <person name="Bolger A."/>
            <person name="Tobin C."/>
            <person name="Murray J.W."/>
            <person name="Chang R."/>
            <person name="Ford T."/>
            <person name="Nguyen P.Q."/>
            <person name="Woodward J."/>
            <person name="Permingeat H."/>
            <person name="Joshi N.S."/>
            <person name="Silver P.A."/>
            <person name="Usadel B."/>
            <person name="Rutherford A.W."/>
            <person name="Friesen M."/>
            <person name="Prell J."/>
        </authorList>
    </citation>
    <scope>NUCLEOTIDE SEQUENCE [LARGE SCALE GENOMIC DNA]</scope>
    <source>
        <strain evidence="3">H1</strain>
    </source>
</reference>
<dbReference type="AlphaFoldDB" id="A0A132MVR2"/>
<dbReference type="EMBL" id="LAXD01000001">
    <property type="protein sequence ID" value="KWX02008.1"/>
    <property type="molecule type" value="Genomic_DNA"/>
</dbReference>
<feature type="compositionally biased region" description="Low complexity" evidence="1">
    <location>
        <begin position="92"/>
        <end position="106"/>
    </location>
</feature>